<keyword evidence="1" id="KW-0472">Membrane</keyword>
<keyword evidence="3" id="KW-1185">Reference proteome</keyword>
<keyword evidence="1" id="KW-1133">Transmembrane helix</keyword>
<protein>
    <submittedName>
        <fullName evidence="2">Uncharacterized protein</fullName>
    </submittedName>
</protein>
<dbReference type="Proteomes" id="UP000054279">
    <property type="component" value="Unassembled WGS sequence"/>
</dbReference>
<feature type="transmembrane region" description="Helical" evidence="1">
    <location>
        <begin position="22"/>
        <end position="43"/>
    </location>
</feature>
<organism evidence="2 3">
    <name type="scientific">Sphaerobolus stellatus (strain SS14)</name>
    <dbReference type="NCBI Taxonomy" id="990650"/>
    <lineage>
        <taxon>Eukaryota</taxon>
        <taxon>Fungi</taxon>
        <taxon>Dikarya</taxon>
        <taxon>Basidiomycota</taxon>
        <taxon>Agaricomycotina</taxon>
        <taxon>Agaricomycetes</taxon>
        <taxon>Phallomycetidae</taxon>
        <taxon>Geastrales</taxon>
        <taxon>Sphaerobolaceae</taxon>
        <taxon>Sphaerobolus</taxon>
    </lineage>
</organism>
<sequence length="135" mass="14871">MPIFPGSSCSSGVELGEARCNALGLVVWVIIAAAFFALIAGVIRRLSGKPLIPPFVSDAYRGIYYHLRARAQGGYVSNVDERSPREPLMQSLSSVDLPMEPLPAYCPGRLPLYEITQNRDNFYRPEVSNPPIFTV</sequence>
<evidence type="ECO:0000313" key="2">
    <source>
        <dbReference type="EMBL" id="KIJ28966.1"/>
    </source>
</evidence>
<proteinExistence type="predicted"/>
<evidence type="ECO:0000256" key="1">
    <source>
        <dbReference type="SAM" id="Phobius"/>
    </source>
</evidence>
<dbReference type="HOGENOM" id="CLU_1887079_0_0_1"/>
<name>A0A0C9UUH6_SPHS4</name>
<accession>A0A0C9UUH6</accession>
<keyword evidence="1" id="KW-0812">Transmembrane</keyword>
<dbReference type="EMBL" id="KN837293">
    <property type="protein sequence ID" value="KIJ28966.1"/>
    <property type="molecule type" value="Genomic_DNA"/>
</dbReference>
<gene>
    <name evidence="2" type="ORF">M422DRAFT_784430</name>
</gene>
<reference evidence="2 3" key="1">
    <citation type="submission" date="2014-06" db="EMBL/GenBank/DDBJ databases">
        <title>Evolutionary Origins and Diversification of the Mycorrhizal Mutualists.</title>
        <authorList>
            <consortium name="DOE Joint Genome Institute"/>
            <consortium name="Mycorrhizal Genomics Consortium"/>
            <person name="Kohler A."/>
            <person name="Kuo A."/>
            <person name="Nagy L.G."/>
            <person name="Floudas D."/>
            <person name="Copeland A."/>
            <person name="Barry K.W."/>
            <person name="Cichocki N."/>
            <person name="Veneault-Fourrey C."/>
            <person name="LaButti K."/>
            <person name="Lindquist E.A."/>
            <person name="Lipzen A."/>
            <person name="Lundell T."/>
            <person name="Morin E."/>
            <person name="Murat C."/>
            <person name="Riley R."/>
            <person name="Ohm R."/>
            <person name="Sun H."/>
            <person name="Tunlid A."/>
            <person name="Henrissat B."/>
            <person name="Grigoriev I.V."/>
            <person name="Hibbett D.S."/>
            <person name="Martin F."/>
        </authorList>
    </citation>
    <scope>NUCLEOTIDE SEQUENCE [LARGE SCALE GENOMIC DNA]</scope>
    <source>
        <strain evidence="2 3">SS14</strain>
    </source>
</reference>
<evidence type="ECO:0000313" key="3">
    <source>
        <dbReference type="Proteomes" id="UP000054279"/>
    </source>
</evidence>
<dbReference type="AlphaFoldDB" id="A0A0C9UUH6"/>